<reference evidence="1" key="1">
    <citation type="submission" date="2024-09" db="EMBL/GenBank/DDBJ databases">
        <authorList>
            <person name="Liu J."/>
        </authorList>
    </citation>
    <scope>NUCLEOTIDE SEQUENCE</scope>
    <source>
        <strain evidence="1">NBU2967</strain>
    </source>
</reference>
<dbReference type="EMBL" id="JBHFPV010000006">
    <property type="protein sequence ID" value="MFH6605014.1"/>
    <property type="molecule type" value="Genomic_DNA"/>
</dbReference>
<evidence type="ECO:0000313" key="2">
    <source>
        <dbReference type="Proteomes" id="UP001595191"/>
    </source>
</evidence>
<organism evidence="1 2">
    <name type="scientific">Meishania litoralis</name>
    <dbReference type="NCBI Taxonomy" id="3434685"/>
    <lineage>
        <taxon>Bacteria</taxon>
        <taxon>Pseudomonadati</taxon>
        <taxon>Bacteroidota</taxon>
        <taxon>Flavobacteriia</taxon>
        <taxon>Flavobacteriales</taxon>
        <taxon>Flavobacteriaceae</taxon>
        <taxon>Meishania</taxon>
    </lineage>
</organism>
<accession>A0ACC7LN28</accession>
<sequence length="226" mass="25916">MGKRLSIFSVILFFAMALNAQDKKEDVQEPEKTIENQEVDSLRTDLREKGVVVQDSIFVERKAINPLAPSKAAFYSAVLPGLGQVYNKRYWKVPIVYAVIGTGVYAYLYNDDLYDRFRTAFKRRQAGFTDDEFWDRRNPDDGIIPAEPDLSTTALEDGQERYQRDRDLSLLITIAMYALNIVDANVDAHLKQFNVDDDLSFDMKPYLDLDPISNNPTYGMAFVIKF</sequence>
<gene>
    <name evidence="1" type="ORF">ACEZ3G_16125</name>
</gene>
<comment type="caution">
    <text evidence="1">The sequence shown here is derived from an EMBL/GenBank/DDBJ whole genome shotgun (WGS) entry which is preliminary data.</text>
</comment>
<keyword evidence="2" id="KW-1185">Reference proteome</keyword>
<proteinExistence type="predicted"/>
<evidence type="ECO:0000313" key="1">
    <source>
        <dbReference type="EMBL" id="MFH6605014.1"/>
    </source>
</evidence>
<name>A0ACC7LN28_9FLAO</name>
<dbReference type="Proteomes" id="UP001595191">
    <property type="component" value="Unassembled WGS sequence"/>
</dbReference>
<protein>
    <submittedName>
        <fullName evidence="1">DUF5683 domain-containing protein</fullName>
    </submittedName>
</protein>